<protein>
    <submittedName>
        <fullName evidence="1">Protein CBG13907</fullName>
    </submittedName>
</protein>
<accession>A8XJ25</accession>
<dbReference type="Proteomes" id="UP000008549">
    <property type="component" value="Unassembled WGS sequence"/>
</dbReference>
<reference evidence="1 2" key="2">
    <citation type="journal article" date="2011" name="PLoS Genet.">
        <title>Caenorhabditis briggsae recombinant inbred line genotypes reveal inter-strain incompatibility and the evolution of recombination.</title>
        <authorList>
            <person name="Ross J.A."/>
            <person name="Koboldt D.C."/>
            <person name="Staisch J.E."/>
            <person name="Chamberlin H.M."/>
            <person name="Gupta B.P."/>
            <person name="Miller R.D."/>
            <person name="Baird S.E."/>
            <person name="Haag E.S."/>
        </authorList>
    </citation>
    <scope>NUCLEOTIDE SEQUENCE [LARGE SCALE GENOMIC DNA]</scope>
    <source>
        <strain evidence="1 2">AF16</strain>
    </source>
</reference>
<organism evidence="1 2">
    <name type="scientific">Caenorhabditis briggsae</name>
    <dbReference type="NCBI Taxonomy" id="6238"/>
    <lineage>
        <taxon>Eukaryota</taxon>
        <taxon>Metazoa</taxon>
        <taxon>Ecdysozoa</taxon>
        <taxon>Nematoda</taxon>
        <taxon>Chromadorea</taxon>
        <taxon>Rhabditida</taxon>
        <taxon>Rhabditina</taxon>
        <taxon>Rhabditomorpha</taxon>
        <taxon>Rhabditoidea</taxon>
        <taxon>Rhabditidae</taxon>
        <taxon>Peloderinae</taxon>
        <taxon>Caenorhabditis</taxon>
    </lineage>
</organism>
<dbReference type="AlphaFoldDB" id="A8XJ25"/>
<dbReference type="InParanoid" id="A8XJ25"/>
<keyword evidence="2" id="KW-1185">Reference proteome</keyword>
<dbReference type="RefSeq" id="XP_002634802.1">
    <property type="nucleotide sequence ID" value="XM_002634756.1"/>
</dbReference>
<reference evidence="1 2" key="1">
    <citation type="journal article" date="2003" name="PLoS Biol.">
        <title>The genome sequence of Caenorhabditis briggsae: a platform for comparative genomics.</title>
        <authorList>
            <person name="Stein L.D."/>
            <person name="Bao Z."/>
            <person name="Blasiar D."/>
            <person name="Blumenthal T."/>
            <person name="Brent M.R."/>
            <person name="Chen N."/>
            <person name="Chinwalla A."/>
            <person name="Clarke L."/>
            <person name="Clee C."/>
            <person name="Coghlan A."/>
            <person name="Coulson A."/>
            <person name="D'Eustachio P."/>
            <person name="Fitch D.H."/>
            <person name="Fulton L.A."/>
            <person name="Fulton R.E."/>
            <person name="Griffiths-Jones S."/>
            <person name="Harris T.W."/>
            <person name="Hillier L.W."/>
            <person name="Kamath R."/>
            <person name="Kuwabara P.E."/>
            <person name="Mardis E.R."/>
            <person name="Marra M.A."/>
            <person name="Miner T.L."/>
            <person name="Minx P."/>
            <person name="Mullikin J.C."/>
            <person name="Plumb R.W."/>
            <person name="Rogers J."/>
            <person name="Schein J.E."/>
            <person name="Sohrmann M."/>
            <person name="Spieth J."/>
            <person name="Stajich J.E."/>
            <person name="Wei C."/>
            <person name="Willey D."/>
            <person name="Wilson R.K."/>
            <person name="Durbin R."/>
            <person name="Waterston R.H."/>
        </authorList>
    </citation>
    <scope>NUCLEOTIDE SEQUENCE [LARGE SCALE GENOMIC DNA]</scope>
    <source>
        <strain evidence="1 2">AF16</strain>
    </source>
</reference>
<gene>
    <name evidence="1" type="ORF">CBG13907</name>
    <name evidence="1" type="ORF">CBG_13907</name>
</gene>
<dbReference type="GeneID" id="8576794"/>
<name>A8XJ25_CAEBR</name>
<dbReference type="HOGENOM" id="CLU_2906173_0_0_1"/>
<dbReference type="KEGG" id="cbr:CBG_13907"/>
<dbReference type="CTD" id="8576794"/>
<evidence type="ECO:0000313" key="1">
    <source>
        <dbReference type="EMBL" id="CAP32652.1"/>
    </source>
</evidence>
<sequence length="62" mass="7486">MTLQYLDFDNFKKVLQGNLKHEELRFADAVKKRSSILNRTDQEDSEDEDHFLESLRIFNIKR</sequence>
<evidence type="ECO:0000313" key="2">
    <source>
        <dbReference type="Proteomes" id="UP000008549"/>
    </source>
</evidence>
<proteinExistence type="predicted"/>
<dbReference type="EMBL" id="HE601467">
    <property type="protein sequence ID" value="CAP32652.1"/>
    <property type="molecule type" value="Genomic_DNA"/>
</dbReference>